<reference evidence="4 5" key="1">
    <citation type="submission" date="2020-10" db="EMBL/GenBank/DDBJ databases">
        <title>Connecting structure to function with the recovery of over 1000 high-quality activated sludge metagenome-assembled genomes encoding full-length rRNA genes using long-read sequencing.</title>
        <authorList>
            <person name="Singleton C.M."/>
            <person name="Petriglieri F."/>
            <person name="Kristensen J.M."/>
            <person name="Kirkegaard R.H."/>
            <person name="Michaelsen T.Y."/>
            <person name="Andersen M.H."/>
            <person name="Karst S.M."/>
            <person name="Dueholm M.S."/>
            <person name="Nielsen P.H."/>
            <person name="Albertsen M."/>
        </authorList>
    </citation>
    <scope>NUCLEOTIDE SEQUENCE [LARGE SCALE GENOMIC DNA]</scope>
    <source>
        <strain evidence="4">Lyne_18-Q3-R50-59_MAXAC.006</strain>
    </source>
</reference>
<dbReference type="InterPro" id="IPR036388">
    <property type="entry name" value="WH-like_DNA-bd_sf"/>
</dbReference>
<name>A0A936N998_9ACTN</name>
<accession>A0A936N998</accession>
<gene>
    <name evidence="4" type="ORF">IPN02_03800</name>
</gene>
<dbReference type="Gene3D" id="3.40.50.300">
    <property type="entry name" value="P-loop containing nucleotide triphosphate hydrolases"/>
    <property type="match status" value="1"/>
</dbReference>
<feature type="compositionally biased region" description="Polar residues" evidence="1">
    <location>
        <begin position="21"/>
        <end position="30"/>
    </location>
</feature>
<protein>
    <recommendedName>
        <fullName evidence="6">ATPase</fullName>
    </recommendedName>
</protein>
<dbReference type="PRINTS" id="PR00364">
    <property type="entry name" value="DISEASERSIST"/>
</dbReference>
<feature type="region of interest" description="Disordered" evidence="1">
    <location>
        <begin position="1"/>
        <end position="30"/>
    </location>
</feature>
<dbReference type="Pfam" id="PF13401">
    <property type="entry name" value="AAA_22"/>
    <property type="match status" value="1"/>
</dbReference>
<dbReference type="AlphaFoldDB" id="A0A936N998"/>
<dbReference type="InterPro" id="IPR049945">
    <property type="entry name" value="AAA_22"/>
</dbReference>
<dbReference type="SUPFAM" id="SSF52540">
    <property type="entry name" value="P-loop containing nucleoside triphosphate hydrolases"/>
    <property type="match status" value="1"/>
</dbReference>
<evidence type="ECO:0000313" key="5">
    <source>
        <dbReference type="Proteomes" id="UP000727993"/>
    </source>
</evidence>
<dbReference type="EMBL" id="JADJZA010000001">
    <property type="protein sequence ID" value="MBK9295997.1"/>
    <property type="molecule type" value="Genomic_DNA"/>
</dbReference>
<feature type="region of interest" description="Disordered" evidence="1">
    <location>
        <begin position="505"/>
        <end position="528"/>
    </location>
</feature>
<evidence type="ECO:0000256" key="1">
    <source>
        <dbReference type="SAM" id="MobiDB-lite"/>
    </source>
</evidence>
<dbReference type="InterPro" id="IPR027417">
    <property type="entry name" value="P-loop_NTPase"/>
</dbReference>
<dbReference type="Gene3D" id="1.10.10.10">
    <property type="entry name" value="Winged helix-like DNA-binding domain superfamily/Winged helix DNA-binding domain"/>
    <property type="match status" value="1"/>
</dbReference>
<dbReference type="PANTHER" id="PTHR47691:SF3">
    <property type="entry name" value="HTH-TYPE TRANSCRIPTIONAL REGULATOR RV0890C-RELATED"/>
    <property type="match status" value="1"/>
</dbReference>
<dbReference type="InterPro" id="IPR058852">
    <property type="entry name" value="HTH_77"/>
</dbReference>
<feature type="domain" description="Winged helix-turn-helix" evidence="3">
    <location>
        <begin position="273"/>
        <end position="348"/>
    </location>
</feature>
<dbReference type="PANTHER" id="PTHR47691">
    <property type="entry name" value="REGULATOR-RELATED"/>
    <property type="match status" value="1"/>
</dbReference>
<evidence type="ECO:0008006" key="6">
    <source>
        <dbReference type="Google" id="ProtNLM"/>
    </source>
</evidence>
<evidence type="ECO:0000259" key="3">
    <source>
        <dbReference type="Pfam" id="PF25872"/>
    </source>
</evidence>
<dbReference type="Proteomes" id="UP000727993">
    <property type="component" value="Unassembled WGS sequence"/>
</dbReference>
<feature type="domain" description="ORC1/DEAH AAA+ ATPase" evidence="2">
    <location>
        <begin position="52"/>
        <end position="150"/>
    </location>
</feature>
<organism evidence="4 5">
    <name type="scientific">Candidatus Neomicrothrix subdominans</name>
    <dbReference type="NCBI Taxonomy" id="2954438"/>
    <lineage>
        <taxon>Bacteria</taxon>
        <taxon>Bacillati</taxon>
        <taxon>Actinomycetota</taxon>
        <taxon>Acidimicrobiia</taxon>
        <taxon>Acidimicrobiales</taxon>
        <taxon>Microthrixaceae</taxon>
        <taxon>Candidatus Neomicrothrix</taxon>
    </lineage>
</organism>
<comment type="caution">
    <text evidence="4">The sequence shown here is derived from an EMBL/GenBank/DDBJ whole genome shotgun (WGS) entry which is preliminary data.</text>
</comment>
<evidence type="ECO:0000313" key="4">
    <source>
        <dbReference type="EMBL" id="MBK9295997.1"/>
    </source>
</evidence>
<dbReference type="Pfam" id="PF25872">
    <property type="entry name" value="HTH_77"/>
    <property type="match status" value="1"/>
</dbReference>
<sequence>MLRHDPALLVDPAPPVPAPSSGRSNGNLRASLTPLIGRDREVSDVSELLQRTRLATVVGPGGAGKTRLAVEVARATHASWDGTFVVELAPVADPALVAAVVATALDIAESADAPEQRVRDWCGDRRVLLVLDNCEHLVGAAAAFVDDLLSASEHVHVLATSRESLLVPGEQVWPIPPLTPADASLLFTRRATAADPGFQPDGEAAAVIDNICTRLDGLPLAIELAAARARAFSVTQIAERLDDRFHLLTGGSRTAAARQATLEAVVRWSYDLLNDDERCLFERLSVFAGGCVLDDAEAICGTDPLQRDDIADLLAALVQKSLLTVDRSSRKPRYRMLETLRQYGRERLIEREELDEALDRLGSHYARLCTGGRAAFQGRNQRAWHHAMQSDRDNVRVAFNRAIDFGDREVALGIAADLALHRWVTGTVGEGYRWLESAFACPGATAPFTLGWALMWRGFLGYLSGNADDADAQFAEGIALLRAHAGPVFEAYAMSFRAQIATEAGQPGARLPSSPPRTRCSAGRRTTRGCERSAPGCRPAWPFVAMSTPPRTRPCSAG</sequence>
<proteinExistence type="predicted"/>
<evidence type="ECO:0000259" key="2">
    <source>
        <dbReference type="Pfam" id="PF13401"/>
    </source>
</evidence>